<reference evidence="2 3" key="1">
    <citation type="submission" date="2018-03" db="EMBL/GenBank/DDBJ databases">
        <title>The ancient ancestry and fast evolution of plastids.</title>
        <authorList>
            <person name="Moore K.R."/>
            <person name="Magnabosco C."/>
            <person name="Momper L."/>
            <person name="Gold D.A."/>
            <person name="Bosak T."/>
            <person name="Fournier G.P."/>
        </authorList>
    </citation>
    <scope>NUCLEOTIDE SEQUENCE [LARGE SCALE GENOMIC DNA]</scope>
    <source>
        <strain evidence="2 3">CCALA 037</strain>
    </source>
</reference>
<protein>
    <recommendedName>
        <fullName evidence="1">DUF559 domain-containing protein</fullName>
    </recommendedName>
</protein>
<sequence>MSDSPARIRGTNSSIETAAKQLRKTQTPAEKLLWQALRGGKLAGLKFRRQHPVGNFILDFYCPAYKLAIEVDGAIHQTQVDADAARTLQLEAYGYTVLRFSNEAVIQEMEAVLGEILQVVDALTPSPSPKSGRGEQE</sequence>
<dbReference type="RefSeq" id="WP_106304995.1">
    <property type="nucleotide sequence ID" value="NZ_PVWO01000139.1"/>
</dbReference>
<dbReference type="PANTHER" id="PTHR38590:SF1">
    <property type="entry name" value="BLL0828 PROTEIN"/>
    <property type="match status" value="1"/>
</dbReference>
<dbReference type="CDD" id="cd01038">
    <property type="entry name" value="Endonuclease_DUF559"/>
    <property type="match status" value="1"/>
</dbReference>
<comment type="caution">
    <text evidence="2">The sequence shown here is derived from an EMBL/GenBank/DDBJ whole genome shotgun (WGS) entry which is preliminary data.</text>
</comment>
<proteinExistence type="predicted"/>
<accession>A0A2T1GF34</accession>
<dbReference type="Pfam" id="PF04480">
    <property type="entry name" value="DUF559"/>
    <property type="match status" value="1"/>
</dbReference>
<dbReference type="Gene3D" id="3.40.960.10">
    <property type="entry name" value="VSR Endonuclease"/>
    <property type="match status" value="1"/>
</dbReference>
<dbReference type="InterPro" id="IPR007569">
    <property type="entry name" value="DUF559"/>
</dbReference>
<evidence type="ECO:0000313" key="2">
    <source>
        <dbReference type="EMBL" id="PSB56202.1"/>
    </source>
</evidence>
<dbReference type="InterPro" id="IPR047216">
    <property type="entry name" value="Endonuclease_DUF559_bact"/>
</dbReference>
<evidence type="ECO:0000259" key="1">
    <source>
        <dbReference type="Pfam" id="PF04480"/>
    </source>
</evidence>
<gene>
    <name evidence="2" type="ORF">C7B77_12605</name>
</gene>
<keyword evidence="3" id="KW-1185">Reference proteome</keyword>
<dbReference type="PANTHER" id="PTHR38590">
    <property type="entry name" value="BLL0828 PROTEIN"/>
    <property type="match status" value="1"/>
</dbReference>
<evidence type="ECO:0000313" key="3">
    <source>
        <dbReference type="Proteomes" id="UP000238937"/>
    </source>
</evidence>
<name>A0A2T1GF34_9CYAN</name>
<dbReference type="OrthoDB" id="9798754at2"/>
<dbReference type="InterPro" id="IPR011335">
    <property type="entry name" value="Restrct_endonuc-II-like"/>
</dbReference>
<feature type="domain" description="DUF559" evidence="1">
    <location>
        <begin position="16"/>
        <end position="120"/>
    </location>
</feature>
<dbReference type="AlphaFoldDB" id="A0A2T1GF34"/>
<dbReference type="SUPFAM" id="SSF52980">
    <property type="entry name" value="Restriction endonuclease-like"/>
    <property type="match status" value="1"/>
</dbReference>
<organism evidence="2 3">
    <name type="scientific">Chamaesiphon polymorphus CCALA 037</name>
    <dbReference type="NCBI Taxonomy" id="2107692"/>
    <lineage>
        <taxon>Bacteria</taxon>
        <taxon>Bacillati</taxon>
        <taxon>Cyanobacteriota</taxon>
        <taxon>Cyanophyceae</taxon>
        <taxon>Gomontiellales</taxon>
        <taxon>Chamaesiphonaceae</taxon>
        <taxon>Chamaesiphon</taxon>
    </lineage>
</organism>
<dbReference type="EMBL" id="PVWO01000139">
    <property type="protein sequence ID" value="PSB56202.1"/>
    <property type="molecule type" value="Genomic_DNA"/>
</dbReference>
<dbReference type="Proteomes" id="UP000238937">
    <property type="component" value="Unassembled WGS sequence"/>
</dbReference>